<proteinExistence type="inferred from homology"/>
<dbReference type="Pfam" id="PF06808">
    <property type="entry name" value="DctM"/>
    <property type="match status" value="1"/>
</dbReference>
<feature type="transmembrane region" description="Helical" evidence="7">
    <location>
        <begin position="212"/>
        <end position="234"/>
    </location>
</feature>
<feature type="transmembrane region" description="Helical" evidence="7">
    <location>
        <begin position="312"/>
        <end position="330"/>
    </location>
</feature>
<gene>
    <name evidence="9" type="ORF">RGD00_12365</name>
</gene>
<feature type="domain" description="TRAP C4-dicarboxylate transport system permease DctM subunit" evidence="8">
    <location>
        <begin position="11"/>
        <end position="416"/>
    </location>
</feature>
<comment type="subcellular location">
    <subcellularLocation>
        <location evidence="1 7">Cell inner membrane</location>
        <topology evidence="1 7">Multi-pass membrane protein</topology>
    </subcellularLocation>
</comment>
<dbReference type="PANTHER" id="PTHR33362:SF5">
    <property type="entry name" value="C4-DICARBOXYLATE TRAP TRANSPORTER LARGE PERMEASE PROTEIN DCTM"/>
    <property type="match status" value="1"/>
</dbReference>
<evidence type="ECO:0000313" key="10">
    <source>
        <dbReference type="Proteomes" id="UP001247754"/>
    </source>
</evidence>
<dbReference type="PANTHER" id="PTHR33362">
    <property type="entry name" value="SIALIC ACID TRAP TRANSPORTER PERMEASE PROTEIN SIAT-RELATED"/>
    <property type="match status" value="1"/>
</dbReference>
<feature type="transmembrane region" description="Helical" evidence="7">
    <location>
        <begin position="42"/>
        <end position="66"/>
    </location>
</feature>
<dbReference type="PIRSF" id="PIRSF006066">
    <property type="entry name" value="HI0050"/>
    <property type="match status" value="1"/>
</dbReference>
<dbReference type="NCBIfam" id="TIGR00786">
    <property type="entry name" value="dctM"/>
    <property type="match status" value="1"/>
</dbReference>
<keyword evidence="4 7" id="KW-0812">Transmembrane</keyword>
<feature type="transmembrane region" description="Helical" evidence="7">
    <location>
        <begin position="167"/>
        <end position="191"/>
    </location>
</feature>
<keyword evidence="3 7" id="KW-0997">Cell inner membrane</keyword>
<evidence type="ECO:0000256" key="1">
    <source>
        <dbReference type="ARBA" id="ARBA00004429"/>
    </source>
</evidence>
<name>A0ABU1F934_9RHOB</name>
<feature type="transmembrane region" description="Helical" evidence="7">
    <location>
        <begin position="104"/>
        <end position="127"/>
    </location>
</feature>
<feature type="transmembrane region" description="Helical" evidence="7">
    <location>
        <begin position="392"/>
        <end position="413"/>
    </location>
</feature>
<keyword evidence="2" id="KW-1003">Cell membrane</keyword>
<evidence type="ECO:0000256" key="3">
    <source>
        <dbReference type="ARBA" id="ARBA00022519"/>
    </source>
</evidence>
<dbReference type="Proteomes" id="UP001247754">
    <property type="component" value="Unassembled WGS sequence"/>
</dbReference>
<accession>A0ABU1F934</accession>
<comment type="caution">
    <text evidence="9">The sequence shown here is derived from an EMBL/GenBank/DDBJ whole genome shotgun (WGS) entry which is preliminary data.</text>
</comment>
<comment type="similarity">
    <text evidence="7">Belongs to the TRAP transporter large permease family.</text>
</comment>
<feature type="transmembrane region" description="Helical" evidence="7">
    <location>
        <begin position="240"/>
        <end position="259"/>
    </location>
</feature>
<feature type="transmembrane region" description="Helical" evidence="7">
    <location>
        <begin position="335"/>
        <end position="352"/>
    </location>
</feature>
<comment type="subunit">
    <text evidence="7">The complex comprises the extracytoplasmic solute receptor protein and the two transmembrane proteins.</text>
</comment>
<organism evidence="9 10">
    <name type="scientific">Ruixingdingia sedimenti</name>
    <dbReference type="NCBI Taxonomy" id="3073604"/>
    <lineage>
        <taxon>Bacteria</taxon>
        <taxon>Pseudomonadati</taxon>
        <taxon>Pseudomonadota</taxon>
        <taxon>Alphaproteobacteria</taxon>
        <taxon>Rhodobacterales</taxon>
        <taxon>Paracoccaceae</taxon>
        <taxon>Ruixingdingia</taxon>
    </lineage>
</organism>
<feature type="transmembrane region" description="Helical" evidence="7">
    <location>
        <begin position="78"/>
        <end position="98"/>
    </location>
</feature>
<feature type="transmembrane region" description="Helical" evidence="7">
    <location>
        <begin position="271"/>
        <end position="292"/>
    </location>
</feature>
<keyword evidence="5 7" id="KW-1133">Transmembrane helix</keyword>
<reference evidence="9 10" key="1">
    <citation type="submission" date="2023-09" db="EMBL/GenBank/DDBJ databases">
        <title>Xinfangfangia sedmenti sp. nov., isolated the sedment.</title>
        <authorList>
            <person name="Xu L."/>
        </authorList>
    </citation>
    <scope>NUCLEOTIDE SEQUENCE [LARGE SCALE GENOMIC DNA]</scope>
    <source>
        <strain evidence="9 10">LG-4</strain>
    </source>
</reference>
<evidence type="ECO:0000259" key="8">
    <source>
        <dbReference type="Pfam" id="PF06808"/>
    </source>
</evidence>
<dbReference type="EMBL" id="JAVKPH010000013">
    <property type="protein sequence ID" value="MDR5653403.1"/>
    <property type="molecule type" value="Genomic_DNA"/>
</dbReference>
<evidence type="ECO:0000256" key="6">
    <source>
        <dbReference type="ARBA" id="ARBA00023136"/>
    </source>
</evidence>
<feature type="transmembrane region" description="Helical" evidence="7">
    <location>
        <begin position="139"/>
        <end position="161"/>
    </location>
</feature>
<keyword evidence="7" id="KW-0813">Transport</keyword>
<protein>
    <recommendedName>
        <fullName evidence="7">TRAP transporter large permease protein</fullName>
    </recommendedName>
</protein>
<evidence type="ECO:0000313" key="9">
    <source>
        <dbReference type="EMBL" id="MDR5653403.1"/>
    </source>
</evidence>
<sequence>MIGAIFAALPLLLTVAGVPIFIILLAVTALGINHLGTADLRIIHTSIFGGLDSFPMLAIPLFIFAGDVMAQGGIARRLIRLILSLVGGIPGSMGVAAIGSASVFGAMSGSSVACVAAIGRLTVPTLIEQGYGRRFSGSLIAATGVIDIIIPPSIAMILYGITAQVSVTQLFVAGVVPGIMIAALLSLYVMVRASVMGTVRSARPQLPVVLGALRDSTWAMFAPVLILGGIYGGIFTPTEAAGIACTYSIIVSVFIYKELSWADIWRIATSSSVLVAQIMLLVAASSAFGWLVTTSGLPQKFMALIQGMNLSVWAMLLIFNVVLLLVGSLLDPPPAILILVPLLAPVVQAAGIDPIHFGLVVTINLAIGMFLPPFGINLFAANALFKIPLGELYRGVLPFLVIYLIVLGLITYIPELTTVPVGFIMGLTQ</sequence>
<evidence type="ECO:0000256" key="5">
    <source>
        <dbReference type="ARBA" id="ARBA00022989"/>
    </source>
</evidence>
<evidence type="ECO:0000256" key="4">
    <source>
        <dbReference type="ARBA" id="ARBA00022692"/>
    </source>
</evidence>
<feature type="transmembrane region" description="Helical" evidence="7">
    <location>
        <begin position="7"/>
        <end position="30"/>
    </location>
</feature>
<comment type="function">
    <text evidence="7">Part of the tripartite ATP-independent periplasmic (TRAP) transport system.</text>
</comment>
<feature type="transmembrane region" description="Helical" evidence="7">
    <location>
        <begin position="358"/>
        <end position="380"/>
    </location>
</feature>
<keyword evidence="10" id="KW-1185">Reference proteome</keyword>
<dbReference type="RefSeq" id="WP_310457641.1">
    <property type="nucleotide sequence ID" value="NZ_JAVKPH010000013.1"/>
</dbReference>
<dbReference type="InterPro" id="IPR004681">
    <property type="entry name" value="TRAP_DctM"/>
</dbReference>
<keyword evidence="6 7" id="KW-0472">Membrane</keyword>
<evidence type="ECO:0000256" key="7">
    <source>
        <dbReference type="RuleBase" id="RU369079"/>
    </source>
</evidence>
<dbReference type="InterPro" id="IPR010656">
    <property type="entry name" value="DctM"/>
</dbReference>
<evidence type="ECO:0000256" key="2">
    <source>
        <dbReference type="ARBA" id="ARBA00022475"/>
    </source>
</evidence>